<keyword evidence="2 5" id="KW-0812">Transmembrane</keyword>
<dbReference type="HOGENOM" id="CLU_024570_0_0_12"/>
<evidence type="ECO:0000256" key="2">
    <source>
        <dbReference type="ARBA" id="ARBA00022692"/>
    </source>
</evidence>
<dbReference type="EMBL" id="CP003282">
    <property type="protein sequence ID" value="AFG38564.1"/>
    <property type="molecule type" value="Genomic_DNA"/>
</dbReference>
<dbReference type="PANTHER" id="PTHR22550">
    <property type="entry name" value="SPORE GERMINATION PROTEIN"/>
    <property type="match status" value="1"/>
</dbReference>
<feature type="transmembrane region" description="Helical" evidence="5">
    <location>
        <begin position="6"/>
        <end position="22"/>
    </location>
</feature>
<keyword evidence="1" id="KW-1003">Cell membrane</keyword>
<dbReference type="SUPFAM" id="SSF53300">
    <property type="entry name" value="vWA-like"/>
    <property type="match status" value="1"/>
</dbReference>
<dbReference type="InterPro" id="IPR050768">
    <property type="entry name" value="UPF0353/GerABKA_families"/>
</dbReference>
<dbReference type="eggNOG" id="COG2304">
    <property type="taxonomic scope" value="Bacteria"/>
</dbReference>
<keyword evidence="8" id="KW-1185">Reference proteome</keyword>
<name>H9UM21_SPIAZ</name>
<feature type="domain" description="VWFA" evidence="6">
    <location>
        <begin position="91"/>
        <end position="286"/>
    </location>
</feature>
<evidence type="ECO:0000256" key="4">
    <source>
        <dbReference type="ARBA" id="ARBA00023136"/>
    </source>
</evidence>
<dbReference type="RefSeq" id="WP_014456546.1">
    <property type="nucleotide sequence ID" value="NC_017098.1"/>
</dbReference>
<dbReference type="AlphaFoldDB" id="H9UM21"/>
<dbReference type="SMART" id="SM00327">
    <property type="entry name" value="VWA"/>
    <property type="match status" value="1"/>
</dbReference>
<dbReference type="OrthoDB" id="6206554at2"/>
<dbReference type="Pfam" id="PF13519">
    <property type="entry name" value="VWA_2"/>
    <property type="match status" value="1"/>
</dbReference>
<dbReference type="STRING" id="889378.Spiaf_2534"/>
<evidence type="ECO:0000256" key="5">
    <source>
        <dbReference type="SAM" id="Phobius"/>
    </source>
</evidence>
<dbReference type="KEGG" id="sfc:Spiaf_2534"/>
<dbReference type="InterPro" id="IPR036465">
    <property type="entry name" value="vWFA_dom_sf"/>
</dbReference>
<dbReference type="PATRIC" id="fig|889378.3.peg.2510"/>
<evidence type="ECO:0000313" key="7">
    <source>
        <dbReference type="EMBL" id="AFG38564.1"/>
    </source>
</evidence>
<feature type="transmembrane region" description="Helical" evidence="5">
    <location>
        <begin position="53"/>
        <end position="74"/>
    </location>
</feature>
<proteinExistence type="predicted"/>
<keyword evidence="3 5" id="KW-1133">Transmembrane helix</keyword>
<gene>
    <name evidence="7" type="ordered locus">Spiaf_2534</name>
</gene>
<dbReference type="PROSITE" id="PS50234">
    <property type="entry name" value="VWFA"/>
    <property type="match status" value="1"/>
</dbReference>
<protein>
    <submittedName>
        <fullName evidence="7">Mg-chelatase subunit ChlD</fullName>
    </submittedName>
</protein>
<feature type="transmembrane region" description="Helical" evidence="5">
    <location>
        <begin position="305"/>
        <end position="323"/>
    </location>
</feature>
<reference evidence="8" key="1">
    <citation type="journal article" date="2013" name="Stand. Genomic Sci.">
        <title>Complete genome sequence of the halophilic bacterium Spirochaeta africana type strain (Z-7692(T)) from the alkaline Lake Magadi in the East African Rift.</title>
        <authorList>
            <person name="Liolos K."/>
            <person name="Abt B."/>
            <person name="Scheuner C."/>
            <person name="Teshima H."/>
            <person name="Held B."/>
            <person name="Lapidus A."/>
            <person name="Nolan M."/>
            <person name="Lucas S."/>
            <person name="Deshpande S."/>
            <person name="Cheng J.F."/>
            <person name="Tapia R."/>
            <person name="Goodwin L.A."/>
            <person name="Pitluck S."/>
            <person name="Pagani I."/>
            <person name="Ivanova N."/>
            <person name="Mavromatis K."/>
            <person name="Mikhailova N."/>
            <person name="Huntemann M."/>
            <person name="Pati A."/>
            <person name="Chen A."/>
            <person name="Palaniappan K."/>
            <person name="Land M."/>
            <person name="Rohde M."/>
            <person name="Tindall B.J."/>
            <person name="Detter J.C."/>
            <person name="Goker M."/>
            <person name="Bristow J."/>
            <person name="Eisen J.A."/>
            <person name="Markowitz V."/>
            <person name="Hugenholtz P."/>
            <person name="Woyke T."/>
            <person name="Klenk H.P."/>
            <person name="Kyrpides N.C."/>
        </authorList>
    </citation>
    <scope>NUCLEOTIDE SEQUENCE</scope>
    <source>
        <strain evidence="8">ATCC 700263 / DSM 8902 / Z-7692</strain>
    </source>
</reference>
<dbReference type="InterPro" id="IPR002035">
    <property type="entry name" value="VWF_A"/>
</dbReference>
<keyword evidence="4 5" id="KW-0472">Membrane</keyword>
<evidence type="ECO:0000259" key="6">
    <source>
        <dbReference type="PROSITE" id="PS50234"/>
    </source>
</evidence>
<evidence type="ECO:0000256" key="1">
    <source>
        <dbReference type="ARBA" id="ARBA00022475"/>
    </source>
</evidence>
<evidence type="ECO:0000313" key="8">
    <source>
        <dbReference type="Proteomes" id="UP000007383"/>
    </source>
</evidence>
<dbReference type="PANTHER" id="PTHR22550:SF5">
    <property type="entry name" value="LEUCINE ZIPPER PROTEIN 4"/>
    <property type="match status" value="1"/>
</dbReference>
<dbReference type="Proteomes" id="UP000007383">
    <property type="component" value="Chromosome"/>
</dbReference>
<dbReference type="Gene3D" id="3.40.50.410">
    <property type="entry name" value="von Willebrand factor, type A domain"/>
    <property type="match status" value="1"/>
</dbReference>
<accession>H9UM21</accession>
<evidence type="ECO:0000256" key="3">
    <source>
        <dbReference type="ARBA" id="ARBA00022989"/>
    </source>
</evidence>
<sequence>MFILEAPLYLLLLLIIPTGVYLRHLSPRRGGRIAFPIRVWSGDGPKAPFRLRVVLAVTHLSFWLGVAALIVALAGPGTAQRERVYLRRGIDIMLVVDVSPTMAIQDFGRENRLEATRELLQRFVSSRENDAIGVVAFGRDAALRLSPTIQHDTVLQTLDELQIFDHGDGTAIGLGLSVAALHMEHSTADHQVIILITDGDNNAGQVSPQAAADLIGRAGIGLYVIGIGNEAPAPIEFVYPETGTRYRGTMADAYNLELMNDMAERAGGRVYTAGSPGVLTSVLNEIDSLEAVERRIRVSVATESMSRYWLLAALLLLLLDFGIRKMLLREVL</sequence>
<organism evidence="7 8">
    <name type="scientific">Spirochaeta africana (strain ATCC 700263 / DSM 8902 / Z-7692)</name>
    <dbReference type="NCBI Taxonomy" id="889378"/>
    <lineage>
        <taxon>Bacteria</taxon>
        <taxon>Pseudomonadati</taxon>
        <taxon>Spirochaetota</taxon>
        <taxon>Spirochaetia</taxon>
        <taxon>Spirochaetales</taxon>
        <taxon>Spirochaetaceae</taxon>
        <taxon>Spirochaeta</taxon>
    </lineage>
</organism>